<keyword evidence="2" id="KW-1185">Reference proteome</keyword>
<sequence>MNINTPGGLITGPAGGCSNSLCWNAAARVLVHLADPLVPASQDLRMGAYCLPCLDGKIAPAEQVARMQEKAIRFSDPNPRIPLPDNHWVAREFTSEEAAEIAAIHRGELLCTHVSTGTWVWKRQA</sequence>
<dbReference type="Proteomes" id="UP001595990">
    <property type="component" value="Unassembled WGS sequence"/>
</dbReference>
<evidence type="ECO:0000313" key="1">
    <source>
        <dbReference type="EMBL" id="MFC4512153.1"/>
    </source>
</evidence>
<organism evidence="1 2">
    <name type="scientific">Streptomyces ehimensis</name>
    <dbReference type="NCBI Taxonomy" id="68195"/>
    <lineage>
        <taxon>Bacteria</taxon>
        <taxon>Bacillati</taxon>
        <taxon>Actinomycetota</taxon>
        <taxon>Actinomycetes</taxon>
        <taxon>Kitasatosporales</taxon>
        <taxon>Streptomycetaceae</taxon>
        <taxon>Streptomyces</taxon>
    </lineage>
</organism>
<gene>
    <name evidence="1" type="ORF">ACFPEN_04310</name>
</gene>
<reference evidence="2" key="1">
    <citation type="journal article" date="2019" name="Int. J. Syst. Evol. Microbiol.">
        <title>The Global Catalogue of Microorganisms (GCM) 10K type strain sequencing project: providing services to taxonomists for standard genome sequencing and annotation.</title>
        <authorList>
            <consortium name="The Broad Institute Genomics Platform"/>
            <consortium name="The Broad Institute Genome Sequencing Center for Infectious Disease"/>
            <person name="Wu L."/>
            <person name="Ma J."/>
        </authorList>
    </citation>
    <scope>NUCLEOTIDE SEQUENCE [LARGE SCALE GENOMIC DNA]</scope>
    <source>
        <strain evidence="2">CECT 8064</strain>
    </source>
</reference>
<protein>
    <submittedName>
        <fullName evidence="1">Uncharacterized protein</fullName>
    </submittedName>
</protein>
<dbReference type="RefSeq" id="WP_417922233.1">
    <property type="nucleotide sequence ID" value="NZ_JBHSFS010000002.1"/>
</dbReference>
<dbReference type="EMBL" id="JBHSFS010000002">
    <property type="protein sequence ID" value="MFC4512153.1"/>
    <property type="molecule type" value="Genomic_DNA"/>
</dbReference>
<name>A0ABV9BBV4_9ACTN</name>
<accession>A0ABV9BBV4</accession>
<proteinExistence type="predicted"/>
<evidence type="ECO:0000313" key="2">
    <source>
        <dbReference type="Proteomes" id="UP001595990"/>
    </source>
</evidence>
<comment type="caution">
    <text evidence="1">The sequence shown here is derived from an EMBL/GenBank/DDBJ whole genome shotgun (WGS) entry which is preliminary data.</text>
</comment>